<dbReference type="OrthoDB" id="21302at2157"/>
<keyword evidence="11" id="KW-1185">Reference proteome</keyword>
<dbReference type="PRINTS" id="PR00143">
    <property type="entry name" value="CITRTSNTHASE"/>
</dbReference>
<dbReference type="GO" id="GO:0006099">
    <property type="term" value="P:tricarboxylic acid cycle"/>
    <property type="evidence" value="ECO:0007669"/>
    <property type="project" value="UniProtKB-UniPathway"/>
</dbReference>
<dbReference type="PANTHER" id="PTHR11739:SF4">
    <property type="entry name" value="CITRATE SYNTHASE, PEROXISOMAL"/>
    <property type="match status" value="1"/>
</dbReference>
<dbReference type="InterPro" id="IPR002020">
    <property type="entry name" value="Citrate_synthase"/>
</dbReference>
<dbReference type="GO" id="GO:0005975">
    <property type="term" value="P:carbohydrate metabolic process"/>
    <property type="evidence" value="ECO:0007669"/>
    <property type="project" value="TreeGrafter"/>
</dbReference>
<evidence type="ECO:0000313" key="9">
    <source>
        <dbReference type="EMBL" id="RNI13218.1"/>
    </source>
</evidence>
<dbReference type="EC" id="2.3.3.16" evidence="6"/>
<protein>
    <recommendedName>
        <fullName evidence="6 8">Citrate synthase</fullName>
        <ecNumber evidence="6">2.3.3.16</ecNumber>
    </recommendedName>
</protein>
<dbReference type="InterPro" id="IPR036969">
    <property type="entry name" value="Citrate_synthase_sf"/>
</dbReference>
<evidence type="ECO:0000256" key="7">
    <source>
        <dbReference type="PIRSR" id="PIRSR001369-1"/>
    </source>
</evidence>
<dbReference type="Pfam" id="PF00285">
    <property type="entry name" value="Citrate_synt"/>
    <property type="match status" value="1"/>
</dbReference>
<accession>A0A1X7N517</accession>
<dbReference type="Proteomes" id="UP000193969">
    <property type="component" value="Unassembled WGS sequence"/>
</dbReference>
<dbReference type="InterPro" id="IPR016142">
    <property type="entry name" value="Citrate_synth-like_lrg_a-sub"/>
</dbReference>
<name>A0A1X7N517_9EURY</name>
<reference evidence="9 12" key="3">
    <citation type="submission" date="2018-10" db="EMBL/GenBank/DDBJ databases">
        <title>Cultivation of a novel Methanohalophilus strain from Kebrit Deep of the Red Sea and a genomic comparison of members of the genus Methanohalophilus.</title>
        <authorList>
            <person name="Guan Y."/>
            <person name="Ngugi D.K."/>
            <person name="Stingl U."/>
        </authorList>
    </citation>
    <scope>NUCLEOTIDE SEQUENCE [LARGE SCALE GENOMIC DNA]</scope>
    <source>
        <strain evidence="9 12">DSM 7471</strain>
    </source>
</reference>
<dbReference type="Gene3D" id="1.10.580.10">
    <property type="entry name" value="Citrate Synthase, domain 1"/>
    <property type="match status" value="1"/>
</dbReference>
<feature type="active site" evidence="7">
    <location>
        <position position="259"/>
    </location>
</feature>
<dbReference type="InterPro" id="IPR024176">
    <property type="entry name" value="Citrate_synthase_bac-typ"/>
</dbReference>
<evidence type="ECO:0000256" key="3">
    <source>
        <dbReference type="ARBA" id="ARBA00022532"/>
    </source>
</evidence>
<dbReference type="NCBIfam" id="TIGR01800">
    <property type="entry name" value="cit_synth_II"/>
    <property type="match status" value="1"/>
</dbReference>
<comment type="pathway">
    <text evidence="1">Carbohydrate metabolism; tricarboxylic acid cycle.</text>
</comment>
<dbReference type="GO" id="GO:0036440">
    <property type="term" value="F:citrate synthase activity"/>
    <property type="evidence" value="ECO:0007669"/>
    <property type="project" value="UniProtKB-EC"/>
</dbReference>
<evidence type="ECO:0000256" key="4">
    <source>
        <dbReference type="ARBA" id="ARBA00022679"/>
    </source>
</evidence>
<gene>
    <name evidence="9" type="ORF">EFE41_01125</name>
    <name evidence="10" type="ORF">SAMN06264941_0572</name>
</gene>
<organism evidence="10 11">
    <name type="scientific">Methanohalophilus portucalensis FDF-1</name>
    <dbReference type="NCBI Taxonomy" id="523843"/>
    <lineage>
        <taxon>Archaea</taxon>
        <taxon>Methanobacteriati</taxon>
        <taxon>Methanobacteriota</taxon>
        <taxon>Stenosarchaea group</taxon>
        <taxon>Methanomicrobia</taxon>
        <taxon>Methanosarcinales</taxon>
        <taxon>Methanosarcinaceae</taxon>
        <taxon>Methanohalophilus</taxon>
    </lineage>
</organism>
<dbReference type="UniPathway" id="UPA00223"/>
<keyword evidence="3" id="KW-0816">Tricarboxylic acid cycle</keyword>
<dbReference type="EMBL" id="FXBN01000001">
    <property type="protein sequence ID" value="SMH32389.1"/>
    <property type="molecule type" value="Genomic_DNA"/>
</dbReference>
<reference evidence="10" key="1">
    <citation type="submission" date="2017-04" db="EMBL/GenBank/DDBJ databases">
        <authorList>
            <person name="Afonso C.L."/>
            <person name="Miller P.J."/>
            <person name="Scott M.A."/>
            <person name="Spackman E."/>
            <person name="Goraichik I."/>
            <person name="Dimitrov K.M."/>
            <person name="Suarez D.L."/>
            <person name="Swayne D.E."/>
        </authorList>
    </citation>
    <scope>NUCLEOTIDE SEQUENCE [LARGE SCALE GENOMIC DNA]</scope>
    <source>
        <strain evidence="10">FDF-1</strain>
    </source>
</reference>
<dbReference type="GO" id="GO:0005737">
    <property type="term" value="C:cytoplasm"/>
    <property type="evidence" value="ECO:0007669"/>
    <property type="project" value="InterPro"/>
</dbReference>
<evidence type="ECO:0000256" key="1">
    <source>
        <dbReference type="ARBA" id="ARBA00005163"/>
    </source>
</evidence>
<dbReference type="RefSeq" id="WP_072359187.1">
    <property type="nucleotide sequence ID" value="NZ_FXBN01000001.1"/>
</dbReference>
<dbReference type="AlphaFoldDB" id="A0A1X7N517"/>
<comment type="catalytic activity">
    <reaction evidence="5 6">
        <text>oxaloacetate + acetyl-CoA + H2O = citrate + CoA + H(+)</text>
        <dbReference type="Rhea" id="RHEA:16845"/>
        <dbReference type="ChEBI" id="CHEBI:15377"/>
        <dbReference type="ChEBI" id="CHEBI:15378"/>
        <dbReference type="ChEBI" id="CHEBI:16452"/>
        <dbReference type="ChEBI" id="CHEBI:16947"/>
        <dbReference type="ChEBI" id="CHEBI:57287"/>
        <dbReference type="ChEBI" id="CHEBI:57288"/>
        <dbReference type="EC" id="2.3.3.16"/>
    </reaction>
</comment>
<evidence type="ECO:0000256" key="5">
    <source>
        <dbReference type="ARBA" id="ARBA00049288"/>
    </source>
</evidence>
<sequence length="366" mass="41425">MKGEVETGLENVVALESSITFIDGEKGILQYRGYDVEKLANLTYDEVSYLLIHGKNPEDEELEAYSRTLKDERRIGSTLIEVLGFCNFNIEAMDALKTITSLMSHCDPDLNTNNPQANTRKGMRMIAKFPTIVTSFSRLKRGMNVIEPDYEMSHGANFLYMLRGSRPTNLEARIIESDFILSADHELNPSTFAARTVTSTLSDLHSAVIGGLCTLKGPLHGGARMAVMNMLDEIDSPKGAQNFVLHKIEKHEKLMGFGHRVYKTYDPRARVYKQLAREIAMEKNDMKWFEIAEKIEGAAYEEYVQNRGKPIYPNVDFYSGVVYKYLDIPPKLATAVFATGRISGWIAHCLEQYSDNRLIRPRAKFV</sequence>
<dbReference type="InterPro" id="IPR011278">
    <property type="entry name" value="2-MeCitrate/Citrate_synth_II"/>
</dbReference>
<evidence type="ECO:0000313" key="10">
    <source>
        <dbReference type="EMBL" id="SMH32389.1"/>
    </source>
</evidence>
<dbReference type="Proteomes" id="UP000278252">
    <property type="component" value="Unassembled WGS sequence"/>
</dbReference>
<proteinExistence type="inferred from homology"/>
<keyword evidence="4 6" id="KW-0808">Transferase</keyword>
<evidence type="ECO:0000256" key="6">
    <source>
        <dbReference type="PIRNR" id="PIRNR001369"/>
    </source>
</evidence>
<evidence type="ECO:0000313" key="12">
    <source>
        <dbReference type="Proteomes" id="UP000278252"/>
    </source>
</evidence>
<dbReference type="PANTHER" id="PTHR11739">
    <property type="entry name" value="CITRATE SYNTHASE"/>
    <property type="match status" value="1"/>
</dbReference>
<dbReference type="PROSITE" id="PS00480">
    <property type="entry name" value="CITRATE_SYNTHASE"/>
    <property type="match status" value="1"/>
</dbReference>
<dbReference type="PIRSF" id="PIRSF001369">
    <property type="entry name" value="Citrate_synth"/>
    <property type="match status" value="1"/>
</dbReference>
<evidence type="ECO:0000313" key="11">
    <source>
        <dbReference type="Proteomes" id="UP000193969"/>
    </source>
</evidence>
<dbReference type="Gene3D" id="1.10.230.10">
    <property type="entry name" value="Cytochrome P450-Terp, domain 2"/>
    <property type="match status" value="1"/>
</dbReference>
<comment type="similarity">
    <text evidence="2 6 8">Belongs to the citrate synthase family.</text>
</comment>
<dbReference type="EMBL" id="RJJH01000001">
    <property type="protein sequence ID" value="RNI13218.1"/>
    <property type="molecule type" value="Genomic_DNA"/>
</dbReference>
<evidence type="ECO:0000256" key="8">
    <source>
        <dbReference type="RuleBase" id="RU000441"/>
    </source>
</evidence>
<dbReference type="InterPro" id="IPR016143">
    <property type="entry name" value="Citrate_synth-like_sm_a-sub"/>
</dbReference>
<feature type="active site" evidence="7">
    <location>
        <position position="316"/>
    </location>
</feature>
<dbReference type="InterPro" id="IPR019810">
    <property type="entry name" value="Citrate_synthase_AS"/>
</dbReference>
<reference evidence="11" key="2">
    <citation type="submission" date="2017-04" db="EMBL/GenBank/DDBJ databases">
        <authorList>
            <person name="Varghese N."/>
            <person name="Submissions S."/>
        </authorList>
    </citation>
    <scope>NUCLEOTIDE SEQUENCE [LARGE SCALE GENOMIC DNA]</scope>
    <source>
        <strain evidence="11">FDF-1</strain>
    </source>
</reference>
<evidence type="ECO:0000256" key="2">
    <source>
        <dbReference type="ARBA" id="ARBA00010566"/>
    </source>
</evidence>
<dbReference type="SUPFAM" id="SSF48256">
    <property type="entry name" value="Citrate synthase"/>
    <property type="match status" value="1"/>
</dbReference>